<dbReference type="EMBL" id="JYFN01000061">
    <property type="protein sequence ID" value="KJE20400.1"/>
    <property type="molecule type" value="Genomic_DNA"/>
</dbReference>
<dbReference type="AlphaFoldDB" id="A0A0D8B8H5"/>
<evidence type="ECO:0000313" key="2">
    <source>
        <dbReference type="EMBL" id="KJE20400.1"/>
    </source>
</evidence>
<feature type="transmembrane region" description="Helical" evidence="1">
    <location>
        <begin position="202"/>
        <end position="223"/>
    </location>
</feature>
<keyword evidence="1" id="KW-0472">Membrane</keyword>
<protein>
    <submittedName>
        <fullName evidence="2">ABC-2 family transporter protein</fullName>
    </submittedName>
</protein>
<keyword evidence="3" id="KW-1185">Reference proteome</keyword>
<reference evidence="3" key="1">
    <citation type="submission" date="2015-02" db="EMBL/GenBank/DDBJ databases">
        <title>Draft Genome of Frankia sp. CpI1-S.</title>
        <authorList>
            <person name="Oshone R.T."/>
            <person name="Ngom M."/>
            <person name="Ghodhbane-Gtari F."/>
            <person name="Gtari M."/>
            <person name="Morris K."/>
            <person name="Thomas K."/>
            <person name="Sen A."/>
            <person name="Tisa L.S."/>
        </authorList>
    </citation>
    <scope>NUCLEOTIDE SEQUENCE [LARGE SCALE GENOMIC DNA]</scope>
    <source>
        <strain evidence="3">CpI1-S</strain>
    </source>
</reference>
<feature type="transmembrane region" description="Helical" evidence="1">
    <location>
        <begin position="170"/>
        <end position="195"/>
    </location>
</feature>
<dbReference type="Proteomes" id="UP000032545">
    <property type="component" value="Unassembled WGS sequence"/>
</dbReference>
<accession>A0A0D8B8H5</accession>
<evidence type="ECO:0000313" key="3">
    <source>
        <dbReference type="Proteomes" id="UP000032545"/>
    </source>
</evidence>
<feature type="transmembrane region" description="Helical" evidence="1">
    <location>
        <begin position="252"/>
        <end position="273"/>
    </location>
</feature>
<organism evidence="2 3">
    <name type="scientific">Frankia torreyi</name>
    <dbReference type="NCBI Taxonomy" id="1856"/>
    <lineage>
        <taxon>Bacteria</taxon>
        <taxon>Bacillati</taxon>
        <taxon>Actinomycetota</taxon>
        <taxon>Actinomycetes</taxon>
        <taxon>Frankiales</taxon>
        <taxon>Frankiaceae</taxon>
        <taxon>Frankia</taxon>
    </lineage>
</organism>
<dbReference type="Pfam" id="PF12730">
    <property type="entry name" value="ABC2_membrane_4"/>
    <property type="match status" value="1"/>
</dbReference>
<comment type="caution">
    <text evidence="2">The sequence shown here is derived from an EMBL/GenBank/DDBJ whole genome shotgun (WGS) entry which is preliminary data.</text>
</comment>
<feature type="transmembrane region" description="Helical" evidence="1">
    <location>
        <begin position="126"/>
        <end position="150"/>
    </location>
</feature>
<dbReference type="PANTHER" id="PTHR37305">
    <property type="entry name" value="INTEGRAL MEMBRANE PROTEIN-RELATED"/>
    <property type="match status" value="1"/>
</dbReference>
<proteinExistence type="predicted"/>
<keyword evidence="1" id="KW-0812">Transmembrane</keyword>
<feature type="transmembrane region" description="Helical" evidence="1">
    <location>
        <begin position="42"/>
        <end position="64"/>
    </location>
</feature>
<dbReference type="OrthoDB" id="3297477at2"/>
<feature type="transmembrane region" description="Helical" evidence="1">
    <location>
        <begin position="84"/>
        <end position="105"/>
    </location>
</feature>
<dbReference type="PANTHER" id="PTHR37305:SF1">
    <property type="entry name" value="MEMBRANE PROTEIN"/>
    <property type="match status" value="1"/>
</dbReference>
<name>A0A0D8B8H5_9ACTN</name>
<dbReference type="PATRIC" id="fig|1502723.3.peg.5709"/>
<evidence type="ECO:0000256" key="1">
    <source>
        <dbReference type="SAM" id="Phobius"/>
    </source>
</evidence>
<gene>
    <name evidence="2" type="ORF">FF36_05299</name>
</gene>
<dbReference type="RefSeq" id="WP_044887782.1">
    <property type="nucleotide sequence ID" value="NZ_JYFN01000061.1"/>
</dbReference>
<keyword evidence="1" id="KW-1133">Transmembrane helix</keyword>
<sequence>MTTLTDVGPARGELTAQAGYGVTQRRVLLSEWTKLRSLRSTLFSLLAAIVFVVALGILISWAQASHWDQESPIDRLTFDPTNTSLSGVFLAQLAIGVLGVLMFSGEYGTGMIRATITAVPHRLPVLWAKSIVFGVVTLVLMTVSSFVAFVGGQAMLSSKHIDTTLGHPGVLTAVFGGGLYLTVVALLGVALGALVRSTAGGIATLFGVLLILPLIVNFLPSSWSNNIDPYLPSSAGQDIFTVVRDSSSLGPWTGFLLFCGYAAVLLAAAAVVLRRRDA</sequence>
<reference evidence="2 3" key="2">
    <citation type="journal article" date="2016" name="Genome Announc.">
        <title>Permanent Draft Genome Sequences for Two Variants of Frankia sp. Strain CpI1, the First Frankia Strain Isolated from Root Nodules of Comptonia peregrina.</title>
        <authorList>
            <person name="Oshone R."/>
            <person name="Hurst S.G.IV."/>
            <person name="Abebe-Akele F."/>
            <person name="Simpson S."/>
            <person name="Morris K."/>
            <person name="Thomas W.K."/>
            <person name="Tisa L.S."/>
        </authorList>
    </citation>
    <scope>NUCLEOTIDE SEQUENCE [LARGE SCALE GENOMIC DNA]</scope>
    <source>
        <strain evidence="3">CpI1-S</strain>
    </source>
</reference>